<dbReference type="SMART" id="SM00858">
    <property type="entry name" value="SAF"/>
    <property type="match status" value="1"/>
</dbReference>
<dbReference type="Pfam" id="PF08666">
    <property type="entry name" value="SAF"/>
    <property type="match status" value="1"/>
</dbReference>
<feature type="region of interest" description="Disordered" evidence="1">
    <location>
        <begin position="265"/>
        <end position="342"/>
    </location>
</feature>
<proteinExistence type="predicted"/>
<protein>
    <submittedName>
        <fullName evidence="4">TfoX/Sxy family transcriptional regulator of competence genes</fullName>
    </submittedName>
</protein>
<dbReference type="Proteomes" id="UP001254832">
    <property type="component" value="Unassembled WGS sequence"/>
</dbReference>
<dbReference type="AlphaFoldDB" id="A0AAP5H0Y8"/>
<sequence>MSKLRKQSRQLIYASLTGAGVVGLLFGGYVIYNMKTMSDTKTQMESHYLSAYEQKEAELLQQWNSGAQGWVTIRDVEAGEKIMSEDIKLVAVPDAQAPRNLWSSTKQMNGQIAKIELKKGTAITTEMVYEDTPAPPDLRNRELQVVLLPSSLTKGDNIDIRIQFPTGQDYILLSKKKVERLNAATLWITMTEEEILTLSSAIVDAYLHKASIYALTYVEPQFQTAAIPTYPANSEVLKLLESDPNIVRRAEQELSRQVRNSLESSLAASMTTPSQGVEQDVAQSSVSYNSRPGTNSTANDVIWNDGSSSVGHEKSSNPATNNNYTSGVTEYDEQKTLLTGGE</sequence>
<evidence type="ECO:0000256" key="1">
    <source>
        <dbReference type="SAM" id="MobiDB-lite"/>
    </source>
</evidence>
<name>A0AAP5H0Y8_PAEAM</name>
<dbReference type="Gene3D" id="3.90.1210.10">
    <property type="entry name" value="Antifreeze-like/N-acetylneuraminic acid synthase C-terminal domain"/>
    <property type="match status" value="1"/>
</dbReference>
<dbReference type="InterPro" id="IPR013974">
    <property type="entry name" value="SAF"/>
</dbReference>
<evidence type="ECO:0000313" key="5">
    <source>
        <dbReference type="Proteomes" id="UP001254832"/>
    </source>
</evidence>
<feature type="transmembrane region" description="Helical" evidence="2">
    <location>
        <begin position="12"/>
        <end position="32"/>
    </location>
</feature>
<dbReference type="RefSeq" id="WP_056690014.1">
    <property type="nucleotide sequence ID" value="NZ_JAVDTR010000001.1"/>
</dbReference>
<comment type="caution">
    <text evidence="4">The sequence shown here is derived from an EMBL/GenBank/DDBJ whole genome shotgun (WGS) entry which is preliminary data.</text>
</comment>
<evidence type="ECO:0000313" key="4">
    <source>
        <dbReference type="EMBL" id="MDR6721906.1"/>
    </source>
</evidence>
<organism evidence="4 5">
    <name type="scientific">Paenibacillus amylolyticus</name>
    <dbReference type="NCBI Taxonomy" id="1451"/>
    <lineage>
        <taxon>Bacteria</taxon>
        <taxon>Bacillati</taxon>
        <taxon>Bacillota</taxon>
        <taxon>Bacilli</taxon>
        <taxon>Bacillales</taxon>
        <taxon>Paenibacillaceae</taxon>
        <taxon>Paenibacillus</taxon>
    </lineage>
</organism>
<dbReference type="CDD" id="cd11614">
    <property type="entry name" value="SAF_CpaB_FlgA_like"/>
    <property type="match status" value="1"/>
</dbReference>
<keyword evidence="2" id="KW-0472">Membrane</keyword>
<evidence type="ECO:0000256" key="2">
    <source>
        <dbReference type="SAM" id="Phobius"/>
    </source>
</evidence>
<reference evidence="4" key="1">
    <citation type="submission" date="2023-07" db="EMBL/GenBank/DDBJ databases">
        <title>Sorghum-associated microbial communities from plants grown in Nebraska, USA.</title>
        <authorList>
            <person name="Schachtman D."/>
        </authorList>
    </citation>
    <scope>NUCLEOTIDE SEQUENCE</scope>
    <source>
        <strain evidence="4">BE80</strain>
    </source>
</reference>
<evidence type="ECO:0000259" key="3">
    <source>
        <dbReference type="SMART" id="SM00858"/>
    </source>
</evidence>
<feature type="compositionally biased region" description="Polar residues" evidence="1">
    <location>
        <begin position="265"/>
        <end position="328"/>
    </location>
</feature>
<gene>
    <name evidence="4" type="ORF">J2W91_000354</name>
</gene>
<dbReference type="EMBL" id="JAVDTR010000001">
    <property type="protein sequence ID" value="MDR6721906.1"/>
    <property type="molecule type" value="Genomic_DNA"/>
</dbReference>
<keyword evidence="2" id="KW-0812">Transmembrane</keyword>
<feature type="domain" description="SAF" evidence="3">
    <location>
        <begin position="67"/>
        <end position="129"/>
    </location>
</feature>
<accession>A0AAP5H0Y8</accession>
<keyword evidence="2" id="KW-1133">Transmembrane helix</keyword>